<evidence type="ECO:0000313" key="1">
    <source>
        <dbReference type="EMBL" id="KAI5062434.1"/>
    </source>
</evidence>
<reference evidence="1" key="1">
    <citation type="submission" date="2021-01" db="EMBL/GenBank/DDBJ databases">
        <title>Adiantum capillus-veneris genome.</title>
        <authorList>
            <person name="Fang Y."/>
            <person name="Liao Q."/>
        </authorList>
    </citation>
    <scope>NUCLEOTIDE SEQUENCE</scope>
    <source>
        <strain evidence="1">H3</strain>
        <tissue evidence="1">Leaf</tissue>
    </source>
</reference>
<proteinExistence type="predicted"/>
<protein>
    <recommendedName>
        <fullName evidence="3">Chlorophyll a-b binding protein, chloroplastic</fullName>
    </recommendedName>
</protein>
<dbReference type="AlphaFoldDB" id="A0A9D4U6F0"/>
<organism evidence="1 2">
    <name type="scientific">Adiantum capillus-veneris</name>
    <name type="common">Maidenhair fern</name>
    <dbReference type="NCBI Taxonomy" id="13818"/>
    <lineage>
        <taxon>Eukaryota</taxon>
        <taxon>Viridiplantae</taxon>
        <taxon>Streptophyta</taxon>
        <taxon>Embryophyta</taxon>
        <taxon>Tracheophyta</taxon>
        <taxon>Polypodiopsida</taxon>
        <taxon>Polypodiidae</taxon>
        <taxon>Polypodiales</taxon>
        <taxon>Pteridineae</taxon>
        <taxon>Pteridaceae</taxon>
        <taxon>Vittarioideae</taxon>
        <taxon>Adiantum</taxon>
    </lineage>
</organism>
<sequence length="143" mass="15039">MVAIVASSSYVSSLHSAALCSSSSSTSFSLKSCPSLSFAPSNGFCLICMVTKKVSAWSSSRKMSWLSGVRGGGNHVNPEWLDRSILGDYGFDPLQLGKDTATSVNLCGASMEHSPLVGAQPRAVAPFSFGTLLGTQLLLMRWG</sequence>
<keyword evidence="2" id="KW-1185">Reference proteome</keyword>
<evidence type="ECO:0008006" key="3">
    <source>
        <dbReference type="Google" id="ProtNLM"/>
    </source>
</evidence>
<gene>
    <name evidence="1" type="ORF">GOP47_0022973</name>
</gene>
<dbReference type="SUPFAM" id="SSF103511">
    <property type="entry name" value="Chlorophyll a-b binding protein"/>
    <property type="match status" value="1"/>
</dbReference>
<dbReference type="Proteomes" id="UP000886520">
    <property type="component" value="Chromosome 22"/>
</dbReference>
<accession>A0A9D4U6F0</accession>
<comment type="caution">
    <text evidence="1">The sequence shown here is derived from an EMBL/GenBank/DDBJ whole genome shotgun (WGS) entry which is preliminary data.</text>
</comment>
<name>A0A9D4U6F0_ADICA</name>
<evidence type="ECO:0000313" key="2">
    <source>
        <dbReference type="Proteomes" id="UP000886520"/>
    </source>
</evidence>
<dbReference type="EMBL" id="JABFUD020000022">
    <property type="protein sequence ID" value="KAI5062434.1"/>
    <property type="molecule type" value="Genomic_DNA"/>
</dbReference>